<reference evidence="1" key="1">
    <citation type="submission" date="2023-02" db="EMBL/GenBank/DDBJ databases">
        <title>Description of Roseinatronobacter alkalisoli sp. nov., an alkaliphilic bacerium isolated from soda soil.</title>
        <authorList>
            <person name="Wei W."/>
        </authorList>
    </citation>
    <scope>NUCLEOTIDE SEQUENCE</scope>
    <source>
        <strain evidence="1">HJB301</strain>
    </source>
</reference>
<sequence length="163" mass="17611">MQSLKDVYIHQLQDLHSANKQALKAVRNLVNAAASDNLKRALERGVSGIEDGTGKLETLIRAHDADPDGAHCKGMEGLVREARSHALKEEFDDDAVRDAVIITQYQRMAHYAIAGYGCAAAFAKQLGLPNEAQTLSGMLDAAHSGDETMSDIAEQKVNQRAAL</sequence>
<dbReference type="Proteomes" id="UP001431784">
    <property type="component" value="Unassembled WGS sequence"/>
</dbReference>
<dbReference type="Pfam" id="PF05974">
    <property type="entry name" value="DUF892"/>
    <property type="match status" value="1"/>
</dbReference>
<protein>
    <submittedName>
        <fullName evidence="1">DUF892 family protein</fullName>
    </submittedName>
</protein>
<dbReference type="InterPro" id="IPR047114">
    <property type="entry name" value="YciF"/>
</dbReference>
<keyword evidence="2" id="KW-1185">Reference proteome</keyword>
<comment type="caution">
    <text evidence="1">The sequence shown here is derived from an EMBL/GenBank/DDBJ whole genome shotgun (WGS) entry which is preliminary data.</text>
</comment>
<dbReference type="InterPro" id="IPR010287">
    <property type="entry name" value="DUF892_YciF-like"/>
</dbReference>
<dbReference type="PANTHER" id="PTHR30565">
    <property type="entry name" value="PROTEIN YCIF"/>
    <property type="match status" value="1"/>
</dbReference>
<accession>A0ABT5TDR2</accession>
<evidence type="ECO:0000313" key="2">
    <source>
        <dbReference type="Proteomes" id="UP001431784"/>
    </source>
</evidence>
<organism evidence="1 2">
    <name type="scientific">Roseinatronobacter alkalisoli</name>
    <dbReference type="NCBI Taxonomy" id="3028235"/>
    <lineage>
        <taxon>Bacteria</taxon>
        <taxon>Pseudomonadati</taxon>
        <taxon>Pseudomonadota</taxon>
        <taxon>Alphaproteobacteria</taxon>
        <taxon>Rhodobacterales</taxon>
        <taxon>Paracoccaceae</taxon>
        <taxon>Roseinatronobacter</taxon>
    </lineage>
</organism>
<name>A0ABT5TDR2_9RHOB</name>
<dbReference type="EMBL" id="JAQZSM010000014">
    <property type="protein sequence ID" value="MDD7972302.1"/>
    <property type="molecule type" value="Genomic_DNA"/>
</dbReference>
<dbReference type="SUPFAM" id="SSF47240">
    <property type="entry name" value="Ferritin-like"/>
    <property type="match status" value="1"/>
</dbReference>
<dbReference type="InterPro" id="IPR012347">
    <property type="entry name" value="Ferritin-like"/>
</dbReference>
<evidence type="ECO:0000313" key="1">
    <source>
        <dbReference type="EMBL" id="MDD7972302.1"/>
    </source>
</evidence>
<gene>
    <name evidence="1" type="ORF">PUT78_14465</name>
</gene>
<dbReference type="Gene3D" id="1.20.1260.10">
    <property type="match status" value="1"/>
</dbReference>
<dbReference type="PANTHER" id="PTHR30565:SF9">
    <property type="entry name" value="PROTEIN YCIF"/>
    <property type="match status" value="1"/>
</dbReference>
<dbReference type="RefSeq" id="WP_274352980.1">
    <property type="nucleotide sequence ID" value="NZ_JAQZSM010000014.1"/>
</dbReference>
<dbReference type="InterPro" id="IPR009078">
    <property type="entry name" value="Ferritin-like_SF"/>
</dbReference>
<proteinExistence type="predicted"/>